<gene>
    <name evidence="1" type="ORF">HNY73_023145</name>
</gene>
<sequence length="265" mass="30151">MKSEAAVNISSMISTALSAVAYAHENALRIIVNKSEFTIAAGVAEIKTVCLDVEKCLRSLPTLLTRRPLQSLPCDDNILERASPVYLENGALNECLLWRANLLILNFNQMKRTTPELPRDRSDRSRDKVPELKAPILYRQQIAVAFSPSINGMTQTPAVQSFPSYADHARTRERKEKKLLIGASSDTRATNHLFAFSATPRVYLATLRAHTLKYDSYTYLWREFKRRGILTPAVCSKWEVRYNTPHPLTVTRTIVGSWRYRPELR</sequence>
<evidence type="ECO:0000313" key="1">
    <source>
        <dbReference type="EMBL" id="KAF8765155.1"/>
    </source>
</evidence>
<evidence type="ECO:0000313" key="2">
    <source>
        <dbReference type="Proteomes" id="UP000807504"/>
    </source>
</evidence>
<proteinExistence type="predicted"/>
<protein>
    <submittedName>
        <fullName evidence="1">Uncharacterized protein</fullName>
    </submittedName>
</protein>
<dbReference type="Proteomes" id="UP000807504">
    <property type="component" value="Unassembled WGS sequence"/>
</dbReference>
<accession>A0A8T0E4R5</accession>
<dbReference type="AlphaFoldDB" id="A0A8T0E4R5"/>
<keyword evidence="2" id="KW-1185">Reference proteome</keyword>
<organism evidence="1 2">
    <name type="scientific">Argiope bruennichi</name>
    <name type="common">Wasp spider</name>
    <name type="synonym">Aranea bruennichi</name>
    <dbReference type="NCBI Taxonomy" id="94029"/>
    <lineage>
        <taxon>Eukaryota</taxon>
        <taxon>Metazoa</taxon>
        <taxon>Ecdysozoa</taxon>
        <taxon>Arthropoda</taxon>
        <taxon>Chelicerata</taxon>
        <taxon>Arachnida</taxon>
        <taxon>Araneae</taxon>
        <taxon>Araneomorphae</taxon>
        <taxon>Entelegynae</taxon>
        <taxon>Araneoidea</taxon>
        <taxon>Araneidae</taxon>
        <taxon>Argiope</taxon>
    </lineage>
</organism>
<dbReference type="EMBL" id="JABXBU010002231">
    <property type="protein sequence ID" value="KAF8765155.1"/>
    <property type="molecule type" value="Genomic_DNA"/>
</dbReference>
<reference evidence="1" key="1">
    <citation type="journal article" date="2020" name="bioRxiv">
        <title>Chromosome-level reference genome of the European wasp spider Argiope bruennichi: a resource for studies on range expansion and evolutionary adaptation.</title>
        <authorList>
            <person name="Sheffer M.M."/>
            <person name="Hoppe A."/>
            <person name="Krehenwinkel H."/>
            <person name="Uhl G."/>
            <person name="Kuss A.W."/>
            <person name="Jensen L."/>
            <person name="Jensen C."/>
            <person name="Gillespie R.G."/>
            <person name="Hoff K.J."/>
            <person name="Prost S."/>
        </authorList>
    </citation>
    <scope>NUCLEOTIDE SEQUENCE</scope>
</reference>
<reference evidence="1" key="2">
    <citation type="submission" date="2020-06" db="EMBL/GenBank/DDBJ databases">
        <authorList>
            <person name="Sheffer M."/>
        </authorList>
    </citation>
    <scope>NUCLEOTIDE SEQUENCE</scope>
</reference>
<comment type="caution">
    <text evidence="1">The sequence shown here is derived from an EMBL/GenBank/DDBJ whole genome shotgun (WGS) entry which is preliminary data.</text>
</comment>
<name>A0A8T0E4R5_ARGBR</name>